<protein>
    <recommendedName>
        <fullName evidence="4 13">Phosphoribosylamine--glycine ligase</fullName>
        <ecNumber evidence="4 13">6.3.4.13</ecNumber>
    </recommendedName>
    <alternativeName>
        <fullName evidence="13">GARS</fullName>
    </alternativeName>
    <alternativeName>
        <fullName evidence="11 13">Glycinamide ribonucleotide synthetase</fullName>
    </alternativeName>
    <alternativeName>
        <fullName evidence="12 13">Phosphoribosylglycinamide synthetase</fullName>
    </alternativeName>
</protein>
<dbReference type="SUPFAM" id="SSF56059">
    <property type="entry name" value="Glutathione synthetase ATP-binding domain-like"/>
    <property type="match status" value="1"/>
</dbReference>
<dbReference type="Proteomes" id="UP000051790">
    <property type="component" value="Unassembled WGS sequence"/>
</dbReference>
<comment type="caution">
    <text evidence="16">The sequence shown here is derived from an EMBL/GenBank/DDBJ whole genome shotgun (WGS) entry which is preliminary data.</text>
</comment>
<evidence type="ECO:0000256" key="3">
    <source>
        <dbReference type="ARBA" id="ARBA00005174"/>
    </source>
</evidence>
<name>A0A0R1R6S6_9LACO</name>
<sequence length="412" mass="43455">MVKVLVIGNGARESALGQAFLKSEAVDEVFVAPGNAGMTLLGLTVLPLGEDDFSNLIQFAKTHVALTFIGPEAPLAAGIVDAFQKADLPVFGPTQKLAQLESSKQFAKAFMQRHHLPTAKAEVVHSQAEALQVLADYGAPIVIKADGLAAGKGVTVAKTEEAATSAITNLYTDHPNAPVVIEECLTGQEASVLALFNGMSQVAFPLAQDHKRRFDADLGPNTGGMGAISPAPQFSEAEQQQAQALIDQTLAGMVVDGLYGNGVLYIGLMFTPDGPKILEYNLRFGDPETQVLLPQVENDFYQLVTDLLAGQADALQLDGQTYCGVVAANPGYPTDASQHLPLIVPDAIQRDYWYPAGVRQGTNGLESTGGRIFTVVGQGADLQSAQTQAYARLKPLAGDLASRSDIGFHALG</sequence>
<dbReference type="InterPro" id="IPR000115">
    <property type="entry name" value="PRibGlycinamide_synth"/>
</dbReference>
<feature type="domain" description="ATP-grasp" evidence="15">
    <location>
        <begin position="108"/>
        <end position="309"/>
    </location>
</feature>
<evidence type="ECO:0000256" key="4">
    <source>
        <dbReference type="ARBA" id="ARBA00013255"/>
    </source>
</evidence>
<keyword evidence="17" id="KW-1185">Reference proteome</keyword>
<comment type="similarity">
    <text evidence="10 13">Belongs to the GARS family.</text>
</comment>
<dbReference type="EMBL" id="AZEU01000045">
    <property type="protein sequence ID" value="KRL52126.1"/>
    <property type="molecule type" value="Genomic_DNA"/>
</dbReference>
<evidence type="ECO:0000313" key="17">
    <source>
        <dbReference type="Proteomes" id="UP000051790"/>
    </source>
</evidence>
<dbReference type="InterPro" id="IPR037123">
    <property type="entry name" value="PRibGlycinamide_synth_C_sf"/>
</dbReference>
<dbReference type="InterPro" id="IPR020560">
    <property type="entry name" value="PRibGlycinamide_synth_C-dom"/>
</dbReference>
<comment type="cofactor">
    <cofactor evidence="2">
        <name>Mg(2+)</name>
        <dbReference type="ChEBI" id="CHEBI:18420"/>
    </cofactor>
</comment>
<dbReference type="UniPathway" id="UPA00074">
    <property type="reaction ID" value="UER00125"/>
</dbReference>
<evidence type="ECO:0000256" key="8">
    <source>
        <dbReference type="ARBA" id="ARBA00022840"/>
    </source>
</evidence>
<dbReference type="NCBIfam" id="TIGR00877">
    <property type="entry name" value="purD"/>
    <property type="match status" value="1"/>
</dbReference>
<evidence type="ECO:0000256" key="2">
    <source>
        <dbReference type="ARBA" id="ARBA00001946"/>
    </source>
</evidence>
<dbReference type="SMART" id="SM01210">
    <property type="entry name" value="GARS_C"/>
    <property type="match status" value="1"/>
</dbReference>
<organism evidence="16 17">
    <name type="scientific">Lacticaseibacillus manihotivorans DSM 13343 = JCM 12514</name>
    <dbReference type="NCBI Taxonomy" id="1423769"/>
    <lineage>
        <taxon>Bacteria</taxon>
        <taxon>Bacillati</taxon>
        <taxon>Bacillota</taxon>
        <taxon>Bacilli</taxon>
        <taxon>Lactobacillales</taxon>
        <taxon>Lactobacillaceae</taxon>
        <taxon>Lacticaseibacillus</taxon>
    </lineage>
</organism>
<keyword evidence="9" id="KW-0464">Manganese</keyword>
<evidence type="ECO:0000256" key="12">
    <source>
        <dbReference type="ARBA" id="ARBA00042864"/>
    </source>
</evidence>
<dbReference type="InterPro" id="IPR020562">
    <property type="entry name" value="PRibGlycinamide_synth_N"/>
</dbReference>
<dbReference type="OrthoDB" id="9807240at2"/>
<dbReference type="GO" id="GO:0009113">
    <property type="term" value="P:purine nucleobase biosynthetic process"/>
    <property type="evidence" value="ECO:0007669"/>
    <property type="project" value="InterPro"/>
</dbReference>
<dbReference type="RefSeq" id="WP_056962550.1">
    <property type="nucleotide sequence ID" value="NZ_AZEU01000045.1"/>
</dbReference>
<dbReference type="Gene3D" id="3.30.1490.20">
    <property type="entry name" value="ATP-grasp fold, A domain"/>
    <property type="match status" value="1"/>
</dbReference>
<dbReference type="PROSITE" id="PS50975">
    <property type="entry name" value="ATP_GRASP"/>
    <property type="match status" value="1"/>
</dbReference>
<comment type="pathway">
    <text evidence="3 13">Purine metabolism; IMP biosynthesis via de novo pathway; N(1)-(5-phospho-D-ribosyl)glycinamide from 5-phospho-alpha-D-ribose 1-diphosphate: step 2/2.</text>
</comment>
<accession>A0A0R1R6S6</accession>
<gene>
    <name evidence="13" type="primary">purD</name>
    <name evidence="16" type="ORF">FD01_GL002713</name>
</gene>
<dbReference type="SUPFAM" id="SSF51246">
    <property type="entry name" value="Rudiment single hybrid motif"/>
    <property type="match status" value="1"/>
</dbReference>
<comment type="catalytic activity">
    <reaction evidence="13">
        <text>5-phospho-beta-D-ribosylamine + glycine + ATP = N(1)-(5-phospho-beta-D-ribosyl)glycinamide + ADP + phosphate + H(+)</text>
        <dbReference type="Rhea" id="RHEA:17453"/>
        <dbReference type="ChEBI" id="CHEBI:15378"/>
        <dbReference type="ChEBI" id="CHEBI:30616"/>
        <dbReference type="ChEBI" id="CHEBI:43474"/>
        <dbReference type="ChEBI" id="CHEBI:57305"/>
        <dbReference type="ChEBI" id="CHEBI:58681"/>
        <dbReference type="ChEBI" id="CHEBI:143788"/>
        <dbReference type="ChEBI" id="CHEBI:456216"/>
        <dbReference type="EC" id="6.3.4.13"/>
    </reaction>
</comment>
<dbReference type="SMART" id="SM01209">
    <property type="entry name" value="GARS_A"/>
    <property type="match status" value="1"/>
</dbReference>
<keyword evidence="6 14" id="KW-0547">Nucleotide-binding</keyword>
<dbReference type="InterPro" id="IPR016185">
    <property type="entry name" value="PreATP-grasp_dom_sf"/>
</dbReference>
<proteinExistence type="inferred from homology"/>
<keyword evidence="5 13" id="KW-0436">Ligase</keyword>
<dbReference type="PANTHER" id="PTHR43472">
    <property type="entry name" value="PHOSPHORIBOSYLAMINE--GLYCINE LIGASE"/>
    <property type="match status" value="1"/>
</dbReference>
<dbReference type="HAMAP" id="MF_00138">
    <property type="entry name" value="GARS"/>
    <property type="match status" value="1"/>
</dbReference>
<dbReference type="Gene3D" id="3.90.600.10">
    <property type="entry name" value="Phosphoribosylglycinamide synthetase, C-terminal domain"/>
    <property type="match status" value="1"/>
</dbReference>
<keyword evidence="8 14" id="KW-0067">ATP-binding</keyword>
<evidence type="ECO:0000256" key="1">
    <source>
        <dbReference type="ARBA" id="ARBA00001936"/>
    </source>
</evidence>
<dbReference type="GO" id="GO:0006189">
    <property type="term" value="P:'de novo' IMP biosynthetic process"/>
    <property type="evidence" value="ECO:0007669"/>
    <property type="project" value="UniProtKB-UniRule"/>
</dbReference>
<evidence type="ECO:0000256" key="13">
    <source>
        <dbReference type="HAMAP-Rule" id="MF_00138"/>
    </source>
</evidence>
<evidence type="ECO:0000256" key="6">
    <source>
        <dbReference type="ARBA" id="ARBA00022741"/>
    </source>
</evidence>
<dbReference type="AlphaFoldDB" id="A0A0R1R6S6"/>
<evidence type="ECO:0000313" key="16">
    <source>
        <dbReference type="EMBL" id="KRL52126.1"/>
    </source>
</evidence>
<comment type="cofactor">
    <cofactor evidence="1">
        <name>Mn(2+)</name>
        <dbReference type="ChEBI" id="CHEBI:29035"/>
    </cofactor>
</comment>
<evidence type="ECO:0000259" key="15">
    <source>
        <dbReference type="PROSITE" id="PS50975"/>
    </source>
</evidence>
<dbReference type="Pfam" id="PF01071">
    <property type="entry name" value="GARS_A"/>
    <property type="match status" value="1"/>
</dbReference>
<dbReference type="InterPro" id="IPR020559">
    <property type="entry name" value="PRibGlycinamide_synth_CS"/>
</dbReference>
<dbReference type="GO" id="GO:0046872">
    <property type="term" value="F:metal ion binding"/>
    <property type="evidence" value="ECO:0007669"/>
    <property type="project" value="InterPro"/>
</dbReference>
<evidence type="ECO:0000256" key="7">
    <source>
        <dbReference type="ARBA" id="ARBA00022755"/>
    </source>
</evidence>
<evidence type="ECO:0000256" key="5">
    <source>
        <dbReference type="ARBA" id="ARBA00022598"/>
    </source>
</evidence>
<dbReference type="PANTHER" id="PTHR43472:SF1">
    <property type="entry name" value="PHOSPHORIBOSYLAMINE--GLYCINE LIGASE, CHLOROPLASTIC"/>
    <property type="match status" value="1"/>
</dbReference>
<evidence type="ECO:0000256" key="14">
    <source>
        <dbReference type="PROSITE-ProRule" id="PRU00409"/>
    </source>
</evidence>
<dbReference type="Pfam" id="PF02843">
    <property type="entry name" value="GARS_C"/>
    <property type="match status" value="1"/>
</dbReference>
<dbReference type="PATRIC" id="fig|1423769.4.peg.2923"/>
<dbReference type="PROSITE" id="PS00184">
    <property type="entry name" value="GARS"/>
    <property type="match status" value="1"/>
</dbReference>
<keyword evidence="7 13" id="KW-0658">Purine biosynthesis</keyword>
<evidence type="ECO:0000256" key="9">
    <source>
        <dbReference type="ARBA" id="ARBA00023211"/>
    </source>
</evidence>
<dbReference type="SUPFAM" id="SSF52440">
    <property type="entry name" value="PreATP-grasp domain"/>
    <property type="match status" value="1"/>
</dbReference>
<dbReference type="Pfam" id="PF02844">
    <property type="entry name" value="GARS_N"/>
    <property type="match status" value="1"/>
</dbReference>
<evidence type="ECO:0000256" key="10">
    <source>
        <dbReference type="ARBA" id="ARBA00038345"/>
    </source>
</evidence>
<dbReference type="Gene3D" id="3.40.50.20">
    <property type="match status" value="1"/>
</dbReference>
<dbReference type="Gene3D" id="3.30.470.20">
    <property type="entry name" value="ATP-grasp fold, B domain"/>
    <property type="match status" value="1"/>
</dbReference>
<evidence type="ECO:0000256" key="11">
    <source>
        <dbReference type="ARBA" id="ARBA00042242"/>
    </source>
</evidence>
<reference evidence="16 17" key="1">
    <citation type="journal article" date="2015" name="Genome Announc.">
        <title>Expanding the biotechnology potential of lactobacilli through comparative genomics of 213 strains and associated genera.</title>
        <authorList>
            <person name="Sun Z."/>
            <person name="Harris H.M."/>
            <person name="McCann A."/>
            <person name="Guo C."/>
            <person name="Argimon S."/>
            <person name="Zhang W."/>
            <person name="Yang X."/>
            <person name="Jeffery I.B."/>
            <person name="Cooney J.C."/>
            <person name="Kagawa T.F."/>
            <person name="Liu W."/>
            <person name="Song Y."/>
            <person name="Salvetti E."/>
            <person name="Wrobel A."/>
            <person name="Rasinkangas P."/>
            <person name="Parkhill J."/>
            <person name="Rea M.C."/>
            <person name="O'Sullivan O."/>
            <person name="Ritari J."/>
            <person name="Douillard F.P."/>
            <person name="Paul Ross R."/>
            <person name="Yang R."/>
            <person name="Briner A.E."/>
            <person name="Felis G.E."/>
            <person name="de Vos W.M."/>
            <person name="Barrangou R."/>
            <person name="Klaenhammer T.R."/>
            <person name="Caufield P.W."/>
            <person name="Cui Y."/>
            <person name="Zhang H."/>
            <person name="O'Toole P.W."/>
        </authorList>
    </citation>
    <scope>NUCLEOTIDE SEQUENCE [LARGE SCALE GENOMIC DNA]</scope>
    <source>
        <strain evidence="16 17">DSM 13343</strain>
    </source>
</reference>
<dbReference type="InterPro" id="IPR020561">
    <property type="entry name" value="PRibGlycinamid_synth_ATP-grasp"/>
</dbReference>
<dbReference type="GO" id="GO:0004637">
    <property type="term" value="F:phosphoribosylamine-glycine ligase activity"/>
    <property type="evidence" value="ECO:0007669"/>
    <property type="project" value="UniProtKB-UniRule"/>
</dbReference>
<dbReference type="GO" id="GO:0005524">
    <property type="term" value="F:ATP binding"/>
    <property type="evidence" value="ECO:0007669"/>
    <property type="project" value="UniProtKB-UniRule"/>
</dbReference>
<dbReference type="InterPro" id="IPR013815">
    <property type="entry name" value="ATP_grasp_subdomain_1"/>
</dbReference>
<dbReference type="InterPro" id="IPR011761">
    <property type="entry name" value="ATP-grasp"/>
</dbReference>
<dbReference type="InterPro" id="IPR011054">
    <property type="entry name" value="Rudment_hybrid_motif"/>
</dbReference>
<dbReference type="EC" id="6.3.4.13" evidence="4 13"/>